<sequence>MISVSHYSHIPPDPLNAPRTTDIQQPDSPTLSHTIALSCTMASAKPQFKMTLPLNPVEDDSDDEIVWGVSDDSLFNNSSGNDSDDSDYVIIKQTDSEQTNAEGTKQGPYASDSTAASVVLEIQMNDLTLDPRSSAHKKKSKKKKKAEAGQSTPQALTNKTKRRKGKPKAGLLSQSSPQAHKGNNSKTSVHPAHSIGDVEWFEEMAVSNLTGLGARSIVDDYSDRLSVVSYDESDPSPTLYEEASTFISSFLSNPDAKKDNVCKLALLQSLIIELGLATPSLPDSLSAAKAFLRSRAFLNIREYIAVREQGPEAVQRVLYPTKSALIKDIKKTRKTASLKWVKQHGLQVLLVGWTH</sequence>
<proteinExistence type="predicted"/>
<accession>A0A8H7Y0S3</accession>
<feature type="compositionally biased region" description="Polar residues" evidence="1">
    <location>
        <begin position="149"/>
        <end position="158"/>
    </location>
</feature>
<dbReference type="AlphaFoldDB" id="A0A8H7Y0S3"/>
<comment type="caution">
    <text evidence="2">The sequence shown here is derived from an EMBL/GenBank/DDBJ whole genome shotgun (WGS) entry which is preliminary data.</text>
</comment>
<feature type="compositionally biased region" description="Basic residues" evidence="1">
    <location>
        <begin position="134"/>
        <end position="145"/>
    </location>
</feature>
<evidence type="ECO:0000256" key="1">
    <source>
        <dbReference type="SAM" id="MobiDB-lite"/>
    </source>
</evidence>
<feature type="compositionally biased region" description="Polar residues" evidence="1">
    <location>
        <begin position="172"/>
        <end position="188"/>
    </location>
</feature>
<evidence type="ECO:0000313" key="2">
    <source>
        <dbReference type="EMBL" id="KAG5171386.1"/>
    </source>
</evidence>
<dbReference type="OrthoDB" id="2596481at2759"/>
<organism evidence="2">
    <name type="scientific">Psilocybe cubensis</name>
    <name type="common">Psychedelic mushroom</name>
    <name type="synonym">Stropharia cubensis</name>
    <dbReference type="NCBI Taxonomy" id="181762"/>
    <lineage>
        <taxon>Eukaryota</taxon>
        <taxon>Fungi</taxon>
        <taxon>Dikarya</taxon>
        <taxon>Basidiomycota</taxon>
        <taxon>Agaricomycotina</taxon>
        <taxon>Agaricomycetes</taxon>
        <taxon>Agaricomycetidae</taxon>
        <taxon>Agaricales</taxon>
        <taxon>Agaricineae</taxon>
        <taxon>Strophariaceae</taxon>
        <taxon>Psilocybe</taxon>
    </lineage>
</organism>
<reference evidence="2" key="1">
    <citation type="submission" date="2021-02" db="EMBL/GenBank/DDBJ databases">
        <title>Psilocybe cubensis genome.</title>
        <authorList>
            <person name="Mckernan K.J."/>
            <person name="Crawford S."/>
            <person name="Trippe A."/>
            <person name="Kane L.T."/>
            <person name="Mclaughlin S."/>
        </authorList>
    </citation>
    <scope>NUCLEOTIDE SEQUENCE [LARGE SCALE GENOMIC DNA]</scope>
    <source>
        <strain evidence="2">MGC-MH-2018</strain>
    </source>
</reference>
<feature type="region of interest" description="Disordered" evidence="1">
    <location>
        <begin position="1"/>
        <end position="30"/>
    </location>
</feature>
<gene>
    <name evidence="2" type="ORF">JR316_003471</name>
</gene>
<dbReference type="EMBL" id="JAFIQS010000003">
    <property type="protein sequence ID" value="KAG5171386.1"/>
    <property type="molecule type" value="Genomic_DNA"/>
</dbReference>
<feature type="region of interest" description="Disordered" evidence="1">
    <location>
        <begin position="127"/>
        <end position="191"/>
    </location>
</feature>
<feature type="compositionally biased region" description="Polar residues" evidence="1">
    <location>
        <begin position="18"/>
        <end position="30"/>
    </location>
</feature>
<protein>
    <submittedName>
        <fullName evidence="2">Uncharacterized protein</fullName>
    </submittedName>
</protein>
<name>A0A8H7Y0S3_PSICU</name>